<gene>
    <name evidence="1" type="ORF">ACFSC2_00820</name>
</gene>
<sequence>MGINKISKNRKVIVNQDYNLTVGGELKKISNQFNIEATKENLVLISNKKITSDGNKH</sequence>
<organism evidence="1 2">
    <name type="scientific">Flavobacterium artemisiae</name>
    <dbReference type="NCBI Taxonomy" id="2126556"/>
    <lineage>
        <taxon>Bacteria</taxon>
        <taxon>Pseudomonadati</taxon>
        <taxon>Bacteroidota</taxon>
        <taxon>Flavobacteriia</taxon>
        <taxon>Flavobacteriales</taxon>
        <taxon>Flavobacteriaceae</taxon>
        <taxon>Flavobacterium</taxon>
    </lineage>
</organism>
<proteinExistence type="predicted"/>
<comment type="caution">
    <text evidence="1">The sequence shown here is derived from an EMBL/GenBank/DDBJ whole genome shotgun (WGS) entry which is preliminary data.</text>
</comment>
<reference evidence="2" key="1">
    <citation type="journal article" date="2019" name="Int. J. Syst. Evol. Microbiol.">
        <title>The Global Catalogue of Microorganisms (GCM) 10K type strain sequencing project: providing services to taxonomists for standard genome sequencing and annotation.</title>
        <authorList>
            <consortium name="The Broad Institute Genomics Platform"/>
            <consortium name="The Broad Institute Genome Sequencing Center for Infectious Disease"/>
            <person name="Wu L."/>
            <person name="Ma J."/>
        </authorList>
    </citation>
    <scope>NUCLEOTIDE SEQUENCE [LARGE SCALE GENOMIC DNA]</scope>
    <source>
        <strain evidence="2">CCUG 70865</strain>
    </source>
</reference>
<dbReference type="RefSeq" id="WP_379817354.1">
    <property type="nucleotide sequence ID" value="NZ_JBHUDZ010000001.1"/>
</dbReference>
<keyword evidence="2" id="KW-1185">Reference proteome</keyword>
<evidence type="ECO:0000313" key="2">
    <source>
        <dbReference type="Proteomes" id="UP001597138"/>
    </source>
</evidence>
<evidence type="ECO:0000313" key="1">
    <source>
        <dbReference type="EMBL" id="MFD1601274.1"/>
    </source>
</evidence>
<dbReference type="EMBL" id="JBHUDZ010000001">
    <property type="protein sequence ID" value="MFD1601274.1"/>
    <property type="molecule type" value="Genomic_DNA"/>
</dbReference>
<protein>
    <submittedName>
        <fullName evidence="1">Uncharacterized protein</fullName>
    </submittedName>
</protein>
<accession>A0ABW4H783</accession>
<dbReference type="Proteomes" id="UP001597138">
    <property type="component" value="Unassembled WGS sequence"/>
</dbReference>
<name>A0ABW4H783_9FLAO</name>